<reference evidence="2" key="1">
    <citation type="submission" date="2018-06" db="EMBL/GenBank/DDBJ databases">
        <authorList>
            <consortium name="Pathogen Informatics"/>
        </authorList>
    </citation>
    <scope>NUCLEOTIDE SEQUENCE [LARGE SCALE GENOMIC DNA]</scope>
    <source>
        <strain evidence="2">NCTC10115</strain>
    </source>
</reference>
<dbReference type="Proteomes" id="UP000260136">
    <property type="component" value="Chromosome"/>
</dbReference>
<organism evidence="1 2">
    <name type="scientific">Mycoplasmoides gallisepticum</name>
    <name type="common">Mycoplasma gallisepticum</name>
    <dbReference type="NCBI Taxonomy" id="2096"/>
    <lineage>
        <taxon>Bacteria</taxon>
        <taxon>Bacillati</taxon>
        <taxon>Mycoplasmatota</taxon>
        <taxon>Mycoplasmoidales</taxon>
        <taxon>Mycoplasmoidaceae</taxon>
        <taxon>Mycoplasmoides</taxon>
    </lineage>
</organism>
<evidence type="ECO:0000313" key="1">
    <source>
        <dbReference type="EMBL" id="SYV93952.1"/>
    </source>
</evidence>
<dbReference type="EMBL" id="LS991952">
    <property type="protein sequence ID" value="SYV93952.1"/>
    <property type="molecule type" value="Genomic_DNA"/>
</dbReference>
<dbReference type="AlphaFoldDB" id="A0A3B0PAG4"/>
<protein>
    <submittedName>
        <fullName evidence="1">Translation initiation factor IF-2</fullName>
    </submittedName>
</protein>
<keyword evidence="1" id="KW-0648">Protein biosynthesis</keyword>
<name>A0A3B0PAG4_MYCGL</name>
<gene>
    <name evidence="1" type="primary">infB_2</name>
    <name evidence="1" type="ORF">NCTC10115_00243</name>
</gene>
<sequence>MIIYKSKIASLKSKTTFVDKVEHNKECGIVVENYNDIKEDDIIEVYEIVKKRVY</sequence>
<proteinExistence type="predicted"/>
<dbReference type="InterPro" id="IPR009000">
    <property type="entry name" value="Transl_B-barrel_sf"/>
</dbReference>
<dbReference type="SUPFAM" id="SSF50447">
    <property type="entry name" value="Translation proteins"/>
    <property type="match status" value="1"/>
</dbReference>
<dbReference type="Gene3D" id="2.40.30.10">
    <property type="entry name" value="Translation factors"/>
    <property type="match status" value="1"/>
</dbReference>
<dbReference type="GO" id="GO:0003743">
    <property type="term" value="F:translation initiation factor activity"/>
    <property type="evidence" value="ECO:0007669"/>
    <property type="project" value="UniProtKB-KW"/>
</dbReference>
<keyword evidence="1" id="KW-0396">Initiation factor</keyword>
<evidence type="ECO:0000313" key="2">
    <source>
        <dbReference type="Proteomes" id="UP000260136"/>
    </source>
</evidence>
<accession>A0A3B0PAG4</accession>